<dbReference type="RefSeq" id="WP_275305854.1">
    <property type="nucleotide sequence ID" value="NZ_CP095749.1"/>
</dbReference>
<accession>A0ABY8A2T5</accession>
<keyword evidence="2" id="KW-1185">Reference proteome</keyword>
<sequence>MSKLANRGHFENIWLRTKRHDEKSQVKNGSGGVYYLYFPVNSAPTQHRVLRELGIR</sequence>
<dbReference type="EMBL" id="CP095749">
    <property type="protein sequence ID" value="WEB38126.1"/>
    <property type="molecule type" value="Genomic_DNA"/>
</dbReference>
<organism evidence="1 2">
    <name type="scientific">Streptomyces yunnanensis</name>
    <dbReference type="NCBI Taxonomy" id="156453"/>
    <lineage>
        <taxon>Bacteria</taxon>
        <taxon>Bacillati</taxon>
        <taxon>Actinomycetota</taxon>
        <taxon>Actinomycetes</taxon>
        <taxon>Kitasatosporales</taxon>
        <taxon>Streptomycetaceae</taxon>
        <taxon>Streptomyces</taxon>
    </lineage>
</organism>
<protein>
    <submittedName>
        <fullName evidence="1">Uncharacterized protein</fullName>
    </submittedName>
</protein>
<name>A0ABY8A2T5_9ACTN</name>
<reference evidence="1 2" key="1">
    <citation type="submission" date="2022-03" db="EMBL/GenBank/DDBJ databases">
        <title>Streptomyces yunnanensis P86,complete genome.</title>
        <authorList>
            <person name="Chen S."/>
            <person name="Zhang Q."/>
        </authorList>
    </citation>
    <scope>NUCLEOTIDE SEQUENCE [LARGE SCALE GENOMIC DNA]</scope>
    <source>
        <strain evidence="1 2">P86</strain>
    </source>
</reference>
<proteinExistence type="predicted"/>
<gene>
    <name evidence="1" type="ORF">MOV08_01585</name>
</gene>
<evidence type="ECO:0000313" key="2">
    <source>
        <dbReference type="Proteomes" id="UP001218629"/>
    </source>
</evidence>
<evidence type="ECO:0000313" key="1">
    <source>
        <dbReference type="EMBL" id="WEB38126.1"/>
    </source>
</evidence>
<dbReference type="Proteomes" id="UP001218629">
    <property type="component" value="Chromosome"/>
</dbReference>